<dbReference type="AlphaFoldDB" id="A0A1Y1WEK5"/>
<dbReference type="GeneID" id="63799670"/>
<reference evidence="1 2" key="1">
    <citation type="submission" date="2016-07" db="EMBL/GenBank/DDBJ databases">
        <title>Pervasive Adenine N6-methylation of Active Genes in Fungi.</title>
        <authorList>
            <consortium name="DOE Joint Genome Institute"/>
            <person name="Mondo S.J."/>
            <person name="Dannebaum R.O."/>
            <person name="Kuo R.C."/>
            <person name="Labutti K."/>
            <person name="Haridas S."/>
            <person name="Kuo A."/>
            <person name="Salamov A."/>
            <person name="Ahrendt S.R."/>
            <person name="Lipzen A."/>
            <person name="Sullivan W."/>
            <person name="Andreopoulos W.B."/>
            <person name="Clum A."/>
            <person name="Lindquist E."/>
            <person name="Daum C."/>
            <person name="Ramamoorthy G.K."/>
            <person name="Gryganskyi A."/>
            <person name="Culley D."/>
            <person name="Magnuson J.K."/>
            <person name="James T.Y."/>
            <person name="O'Malley M.A."/>
            <person name="Stajich J.E."/>
            <person name="Spatafora J.W."/>
            <person name="Visel A."/>
            <person name="Grigoriev I.V."/>
        </authorList>
    </citation>
    <scope>NUCLEOTIDE SEQUENCE [LARGE SCALE GENOMIC DNA]</scope>
    <source>
        <strain evidence="1 2">ATCC 12442</strain>
    </source>
</reference>
<name>A0A1Y1WEK5_9FUNG</name>
<protein>
    <submittedName>
        <fullName evidence="1">Uncharacterized protein</fullName>
    </submittedName>
</protein>
<organism evidence="1 2">
    <name type="scientific">Linderina pennispora</name>
    <dbReference type="NCBI Taxonomy" id="61395"/>
    <lineage>
        <taxon>Eukaryota</taxon>
        <taxon>Fungi</taxon>
        <taxon>Fungi incertae sedis</taxon>
        <taxon>Zoopagomycota</taxon>
        <taxon>Kickxellomycotina</taxon>
        <taxon>Kickxellomycetes</taxon>
        <taxon>Kickxellales</taxon>
        <taxon>Kickxellaceae</taxon>
        <taxon>Linderina</taxon>
    </lineage>
</organism>
<proteinExistence type="predicted"/>
<evidence type="ECO:0000313" key="2">
    <source>
        <dbReference type="Proteomes" id="UP000193922"/>
    </source>
</evidence>
<dbReference type="Proteomes" id="UP000193922">
    <property type="component" value="Unassembled WGS sequence"/>
</dbReference>
<keyword evidence="2" id="KW-1185">Reference proteome</keyword>
<accession>A0A1Y1WEK5</accession>
<sequence length="109" mass="12312">MVARRQRGERIVMSDSTLPRALVSTDFAAGLWAEGTGIAAELMYIDMSSELSIAYARPLHMPEATRSNENFIRERIIHVEKKSLICMDLGEEAKYAQLLYLPPSGCKHW</sequence>
<dbReference type="EMBL" id="MCFD01000003">
    <property type="protein sequence ID" value="ORX71923.1"/>
    <property type="molecule type" value="Genomic_DNA"/>
</dbReference>
<comment type="caution">
    <text evidence="1">The sequence shown here is derived from an EMBL/GenBank/DDBJ whole genome shotgun (WGS) entry which is preliminary data.</text>
</comment>
<gene>
    <name evidence="1" type="ORF">DL89DRAFT_103848</name>
</gene>
<evidence type="ECO:0000313" key="1">
    <source>
        <dbReference type="EMBL" id="ORX71923.1"/>
    </source>
</evidence>
<dbReference type="RefSeq" id="XP_040745347.1">
    <property type="nucleotide sequence ID" value="XM_040883022.1"/>
</dbReference>